<feature type="transmembrane region" description="Helical" evidence="2">
    <location>
        <begin position="100"/>
        <end position="123"/>
    </location>
</feature>
<evidence type="ECO:0000256" key="2">
    <source>
        <dbReference type="SAM" id="Phobius"/>
    </source>
</evidence>
<reference evidence="3 4" key="1">
    <citation type="journal article" date="2019" name="Int. J. Syst. Evol. Microbiol.">
        <title>The Global Catalogue of Microorganisms (GCM) 10K type strain sequencing project: providing services to taxonomists for standard genome sequencing and annotation.</title>
        <authorList>
            <consortium name="The Broad Institute Genomics Platform"/>
            <consortium name="The Broad Institute Genome Sequencing Center for Infectious Disease"/>
            <person name="Wu L."/>
            <person name="Ma J."/>
        </authorList>
    </citation>
    <scope>NUCLEOTIDE SEQUENCE [LARGE SCALE GENOMIC DNA]</scope>
    <source>
        <strain evidence="3 4">GX26</strain>
    </source>
</reference>
<evidence type="ECO:0000313" key="3">
    <source>
        <dbReference type="EMBL" id="MFC6955433.1"/>
    </source>
</evidence>
<proteinExistence type="predicted"/>
<name>A0ABD5VLE3_9EURY</name>
<dbReference type="RefSeq" id="WP_336352359.1">
    <property type="nucleotide sequence ID" value="NZ_JAZAQL010000006.1"/>
</dbReference>
<keyword evidence="4" id="KW-1185">Reference proteome</keyword>
<keyword evidence="2" id="KW-0812">Transmembrane</keyword>
<sequence length="156" mass="16953">MLSLPRRWLARLAGVFRASRTLSLGLGFALGIGALFAAEYYAHLSLYQYLLLPLGVGGSTYYMAHYDLSAWSQDAMLRGFIRNFAMLLPLTMLISDDLPLMEYIVSFVAVYGAVFLAVITAVVDVVDATDDEDADDGDHGVEGGTHRRPASAVDAD</sequence>
<gene>
    <name evidence="3" type="ORF">ACFQGB_21425</name>
</gene>
<dbReference type="AlphaFoldDB" id="A0ABD5VLE3"/>
<protein>
    <submittedName>
        <fullName evidence="3">Uncharacterized protein</fullName>
    </submittedName>
</protein>
<feature type="region of interest" description="Disordered" evidence="1">
    <location>
        <begin position="133"/>
        <end position="156"/>
    </location>
</feature>
<keyword evidence="2" id="KW-0472">Membrane</keyword>
<keyword evidence="2" id="KW-1133">Transmembrane helix</keyword>
<comment type="caution">
    <text evidence="3">The sequence shown here is derived from an EMBL/GenBank/DDBJ whole genome shotgun (WGS) entry which is preliminary data.</text>
</comment>
<dbReference type="Proteomes" id="UP001596395">
    <property type="component" value="Unassembled WGS sequence"/>
</dbReference>
<dbReference type="EMBL" id="JBHSXN010000006">
    <property type="protein sequence ID" value="MFC6955433.1"/>
    <property type="molecule type" value="Genomic_DNA"/>
</dbReference>
<accession>A0ABD5VLE3</accession>
<feature type="transmembrane region" description="Helical" evidence="2">
    <location>
        <begin position="21"/>
        <end position="40"/>
    </location>
</feature>
<organism evidence="3 4">
    <name type="scientific">Halorubellus litoreus</name>
    <dbReference type="NCBI Taxonomy" id="755308"/>
    <lineage>
        <taxon>Archaea</taxon>
        <taxon>Methanobacteriati</taxon>
        <taxon>Methanobacteriota</taxon>
        <taxon>Stenosarchaea group</taxon>
        <taxon>Halobacteria</taxon>
        <taxon>Halobacteriales</taxon>
        <taxon>Halorubellaceae</taxon>
        <taxon>Halorubellus</taxon>
    </lineage>
</organism>
<evidence type="ECO:0000256" key="1">
    <source>
        <dbReference type="SAM" id="MobiDB-lite"/>
    </source>
</evidence>
<evidence type="ECO:0000313" key="4">
    <source>
        <dbReference type="Proteomes" id="UP001596395"/>
    </source>
</evidence>